<evidence type="ECO:0000256" key="10">
    <source>
        <dbReference type="ARBA" id="ARBA00022723"/>
    </source>
</evidence>
<dbReference type="KEGG" id="bbh:BN112_2427"/>
<dbReference type="InterPro" id="IPR015931">
    <property type="entry name" value="Acnase/IPM_dHydase_lsu_aba_1/3"/>
</dbReference>
<organism evidence="16 17">
    <name type="scientific">Bordetella bronchiseptica 253</name>
    <dbReference type="NCBI Taxonomy" id="568707"/>
    <lineage>
        <taxon>Bacteria</taxon>
        <taxon>Pseudomonadati</taxon>
        <taxon>Pseudomonadota</taxon>
        <taxon>Betaproteobacteria</taxon>
        <taxon>Burkholderiales</taxon>
        <taxon>Alcaligenaceae</taxon>
        <taxon>Bordetella</taxon>
    </lineage>
</organism>
<dbReference type="InterPro" id="IPR004430">
    <property type="entry name" value="3-IsopropMal_deHydase_lsu"/>
</dbReference>
<evidence type="ECO:0000256" key="1">
    <source>
        <dbReference type="ARBA" id="ARBA00000491"/>
    </source>
</evidence>
<dbReference type="PANTHER" id="PTHR43822">
    <property type="entry name" value="HOMOACONITASE, MITOCHONDRIAL-RELATED"/>
    <property type="match status" value="1"/>
</dbReference>
<dbReference type="EC" id="4.2.1.33" evidence="6"/>
<evidence type="ECO:0000256" key="12">
    <source>
        <dbReference type="ARBA" id="ARBA00023014"/>
    </source>
</evidence>
<dbReference type="NCBIfam" id="NF004016">
    <property type="entry name" value="PRK05478.1"/>
    <property type="match status" value="1"/>
</dbReference>
<comment type="catalytic activity">
    <reaction evidence="1">
        <text>(2R,3S)-3-isopropylmalate = (2S)-2-isopropylmalate</text>
        <dbReference type="Rhea" id="RHEA:32287"/>
        <dbReference type="ChEBI" id="CHEBI:1178"/>
        <dbReference type="ChEBI" id="CHEBI:35121"/>
        <dbReference type="EC" id="4.2.1.33"/>
    </reaction>
</comment>
<dbReference type="PANTHER" id="PTHR43822:SF9">
    <property type="entry name" value="3-ISOPROPYLMALATE DEHYDRATASE"/>
    <property type="match status" value="1"/>
</dbReference>
<evidence type="ECO:0000256" key="14">
    <source>
        <dbReference type="ARBA" id="ARBA00023304"/>
    </source>
</evidence>
<name>A0A0C6P8A7_BORBO</name>
<dbReference type="HOGENOM" id="CLU_006714_3_4_4"/>
<evidence type="ECO:0000256" key="5">
    <source>
        <dbReference type="ARBA" id="ARBA00011271"/>
    </source>
</evidence>
<evidence type="ECO:0000256" key="7">
    <source>
        <dbReference type="ARBA" id="ARBA00022430"/>
    </source>
</evidence>
<reference evidence="16 17" key="1">
    <citation type="journal article" date="2012" name="BMC Genomics">
        <title>Comparative genomics of the classical Bordetella subspecies: the evolution and exchange of virulence-associated diversity amongst closely related pathogens.</title>
        <authorList>
            <person name="Park J."/>
            <person name="Zhang Y."/>
            <person name="Buboltz A.M."/>
            <person name="Zhang X."/>
            <person name="Schuster S.C."/>
            <person name="Ahuja U."/>
            <person name="Liu M."/>
            <person name="Miller J.F."/>
            <person name="Sebaihia M."/>
            <person name="Bentley S.D."/>
            <person name="Parkhill J."/>
            <person name="Harvill E.T."/>
        </authorList>
    </citation>
    <scope>NUCLEOTIDE SEQUENCE [LARGE SCALE GENOMIC DNA]</scope>
    <source>
        <strain evidence="16 17">253</strain>
    </source>
</reference>
<dbReference type="InterPro" id="IPR018136">
    <property type="entry name" value="Aconitase_4Fe-4S_BS"/>
</dbReference>
<dbReference type="Pfam" id="PF00330">
    <property type="entry name" value="Aconitase"/>
    <property type="match status" value="1"/>
</dbReference>
<evidence type="ECO:0000256" key="11">
    <source>
        <dbReference type="ARBA" id="ARBA00023004"/>
    </source>
</evidence>
<dbReference type="GO" id="GO:0046872">
    <property type="term" value="F:metal ion binding"/>
    <property type="evidence" value="ECO:0007669"/>
    <property type="project" value="UniProtKB-KW"/>
</dbReference>
<evidence type="ECO:0000256" key="2">
    <source>
        <dbReference type="ARBA" id="ARBA00001966"/>
    </source>
</evidence>
<dbReference type="GO" id="GO:0051539">
    <property type="term" value="F:4 iron, 4 sulfur cluster binding"/>
    <property type="evidence" value="ECO:0007669"/>
    <property type="project" value="UniProtKB-KW"/>
</dbReference>
<dbReference type="InterPro" id="IPR001030">
    <property type="entry name" value="Acoase/IPM_deHydtase_lsu_aba"/>
</dbReference>
<dbReference type="EMBL" id="HE965806">
    <property type="protein sequence ID" value="CCJ54344.1"/>
    <property type="molecule type" value="Genomic_DNA"/>
</dbReference>
<dbReference type="InterPro" id="IPR050067">
    <property type="entry name" value="IPM_dehydratase_rel_enz"/>
</dbReference>
<dbReference type="NCBIfam" id="TIGR00170">
    <property type="entry name" value="leuC"/>
    <property type="match status" value="1"/>
</dbReference>
<keyword evidence="9" id="KW-0028">Amino-acid biosynthesis</keyword>
<feature type="domain" description="Aconitase/3-isopropylmalate dehydratase large subunit alpha/beta/alpha" evidence="15">
    <location>
        <begin position="8"/>
        <end position="457"/>
    </location>
</feature>
<keyword evidence="8" id="KW-0004">4Fe-4S</keyword>
<accession>A0A0C6P8A7</accession>
<evidence type="ECO:0000256" key="13">
    <source>
        <dbReference type="ARBA" id="ARBA00023239"/>
    </source>
</evidence>
<keyword evidence="11" id="KW-0408">Iron</keyword>
<dbReference type="OrthoDB" id="9802769at2"/>
<dbReference type="Proteomes" id="UP000007564">
    <property type="component" value="Chromosome"/>
</dbReference>
<dbReference type="PRINTS" id="PR00415">
    <property type="entry name" value="ACONITASE"/>
</dbReference>
<comment type="subunit">
    <text evidence="5">Heterodimer of LeuC and LeuD.</text>
</comment>
<evidence type="ECO:0000313" key="16">
    <source>
        <dbReference type="EMBL" id="CCJ54344.1"/>
    </source>
</evidence>
<sequence length="464" mass="48629">MAARTLFDKIWDSHVIASTEEGDVLHVDRHYLHDLGGAPALKALAARGLAVRAPDLTVAIPDHTVATGPGRVSPIPHIVLRLVDDLQARCQAAGIRYIAADDDAHGIVHVIAPEQGLTLPDMIVVCCDSHTCTHGALGAIGFGIGSSEVEHVLATQAIVQRKPRQLRVRLHGRRRPGVTAKDVALHLVSVIGAAGGSGHAVEYAGEAVAAMDIEERMTLCNLSIEFGAKIGLIAPDDTTFAWLAGRRHAPRGARLQQALAAWRALRSDADAVFDRELDLDLGALAPQITWGTSPQDAMDVAGVAPDPRGYADPARQRAAAAGQAYLGVTPGAPLAGLAVDRVFIGSCANGRLDDLRAAAAQVRGRRVADHVTAWVVPGSQAVKRQAEAEGLARVFTDAGFDWREPGCSMCLAANGELAEPGQRVVATSNRNFVGRQGRDVRTHLASPATAAACAIAGVIAAPLP</sequence>
<keyword evidence="10" id="KW-0479">Metal-binding</keyword>
<evidence type="ECO:0000256" key="6">
    <source>
        <dbReference type="ARBA" id="ARBA00011998"/>
    </source>
</evidence>
<evidence type="ECO:0000256" key="8">
    <source>
        <dbReference type="ARBA" id="ARBA00022485"/>
    </source>
</evidence>
<keyword evidence="14" id="KW-0100">Branched-chain amino acid biosynthesis</keyword>
<comment type="cofactor">
    <cofactor evidence="2">
        <name>[4Fe-4S] cluster</name>
        <dbReference type="ChEBI" id="CHEBI:49883"/>
    </cofactor>
</comment>
<keyword evidence="13 16" id="KW-0456">Lyase</keyword>
<comment type="function">
    <text evidence="3">Catalyzes the isomerization between 2-isopropylmalate and 3-isopropylmalate, via the formation of 2-isopropylmaleate.</text>
</comment>
<dbReference type="Gene3D" id="3.30.499.10">
    <property type="entry name" value="Aconitase, domain 3"/>
    <property type="match status" value="2"/>
</dbReference>
<dbReference type="UniPathway" id="UPA00048">
    <property type="reaction ID" value="UER00071"/>
</dbReference>
<evidence type="ECO:0000313" key="17">
    <source>
        <dbReference type="Proteomes" id="UP000007564"/>
    </source>
</evidence>
<gene>
    <name evidence="16" type="primary">leuC</name>
    <name evidence="16" type="ORF">BN112_2427</name>
</gene>
<dbReference type="GeneID" id="56480315"/>
<evidence type="ECO:0000256" key="3">
    <source>
        <dbReference type="ARBA" id="ARBA00002695"/>
    </source>
</evidence>
<keyword evidence="7" id="KW-0432">Leucine biosynthesis</keyword>
<dbReference type="NCBIfam" id="NF009116">
    <property type="entry name" value="PRK12466.1"/>
    <property type="match status" value="1"/>
</dbReference>
<dbReference type="PROSITE" id="PS01244">
    <property type="entry name" value="ACONITASE_2"/>
    <property type="match status" value="1"/>
</dbReference>
<evidence type="ECO:0000256" key="9">
    <source>
        <dbReference type="ARBA" id="ARBA00022605"/>
    </source>
</evidence>
<keyword evidence="12" id="KW-0411">Iron-sulfur</keyword>
<evidence type="ECO:0000256" key="4">
    <source>
        <dbReference type="ARBA" id="ARBA00004729"/>
    </source>
</evidence>
<dbReference type="AlphaFoldDB" id="A0A0C6P8A7"/>
<dbReference type="GO" id="GO:0009098">
    <property type="term" value="P:L-leucine biosynthetic process"/>
    <property type="evidence" value="ECO:0007669"/>
    <property type="project" value="UniProtKB-UniPathway"/>
</dbReference>
<dbReference type="RefSeq" id="WP_003808729.1">
    <property type="nucleotide sequence ID" value="NC_019382.1"/>
</dbReference>
<dbReference type="GO" id="GO:0003861">
    <property type="term" value="F:3-isopropylmalate dehydratase activity"/>
    <property type="evidence" value="ECO:0007669"/>
    <property type="project" value="UniProtKB-EC"/>
</dbReference>
<dbReference type="InterPro" id="IPR036008">
    <property type="entry name" value="Aconitase_4Fe-4S_dom"/>
</dbReference>
<proteinExistence type="predicted"/>
<protein>
    <recommendedName>
        <fullName evidence="6">3-isopropylmalate dehydratase</fullName>
        <ecNumber evidence="6">4.2.1.33</ecNumber>
    </recommendedName>
</protein>
<comment type="pathway">
    <text evidence="4">Amino-acid biosynthesis; L-leucine biosynthesis; L-leucine from 3-methyl-2-oxobutanoate: step 2/4.</text>
</comment>
<dbReference type="SUPFAM" id="SSF53732">
    <property type="entry name" value="Aconitase iron-sulfur domain"/>
    <property type="match status" value="1"/>
</dbReference>
<evidence type="ECO:0000259" key="15">
    <source>
        <dbReference type="Pfam" id="PF00330"/>
    </source>
</evidence>